<evidence type="ECO:0000313" key="2">
    <source>
        <dbReference type="Proteomes" id="UP000577891"/>
    </source>
</evidence>
<reference evidence="1 2" key="1">
    <citation type="submission" date="2020-04" db="EMBL/GenBank/DDBJ databases">
        <title>Description of novel Gluconacetobacter.</title>
        <authorList>
            <person name="Sombolestani A."/>
        </authorList>
    </citation>
    <scope>NUCLEOTIDE SEQUENCE [LARGE SCALE GENOMIC DNA]</scope>
    <source>
        <strain evidence="1 2">LMG 27724</strain>
    </source>
</reference>
<dbReference type="RefSeq" id="WP_182979384.1">
    <property type="nucleotide sequence ID" value="NZ_BAABGB010000005.1"/>
</dbReference>
<dbReference type="EMBL" id="JABEQE010000010">
    <property type="protein sequence ID" value="MBB2172858.1"/>
    <property type="molecule type" value="Genomic_DNA"/>
</dbReference>
<dbReference type="Proteomes" id="UP000577891">
    <property type="component" value="Unassembled WGS sequence"/>
</dbReference>
<organism evidence="1 2">
    <name type="scientific">Gluconacetobacter asukensis</name>
    <dbReference type="NCBI Taxonomy" id="1017181"/>
    <lineage>
        <taxon>Bacteria</taxon>
        <taxon>Pseudomonadati</taxon>
        <taxon>Pseudomonadota</taxon>
        <taxon>Alphaproteobacteria</taxon>
        <taxon>Acetobacterales</taxon>
        <taxon>Acetobacteraceae</taxon>
        <taxon>Gluconacetobacter</taxon>
    </lineage>
</organism>
<dbReference type="AlphaFoldDB" id="A0A7W4P2G4"/>
<proteinExistence type="predicted"/>
<name>A0A7W4P2G4_9PROT</name>
<accession>A0A7W4P2G4</accession>
<gene>
    <name evidence="1" type="ORF">HLH35_12135</name>
</gene>
<evidence type="ECO:0000313" key="1">
    <source>
        <dbReference type="EMBL" id="MBB2172858.1"/>
    </source>
</evidence>
<keyword evidence="2" id="KW-1185">Reference proteome</keyword>
<comment type="caution">
    <text evidence="1">The sequence shown here is derived from an EMBL/GenBank/DDBJ whole genome shotgun (WGS) entry which is preliminary data.</text>
</comment>
<protein>
    <submittedName>
        <fullName evidence="1">Uncharacterized protein</fullName>
    </submittedName>
</protein>
<sequence length="64" mass="7262">MRRWTRITATDRAGETYSGTYNVLSPRDARDRLALDHAHQIRGRLTAVRCEELAPGDRECPAHA</sequence>